<feature type="domain" description="Tryptophan synthase beta chain-like PALP" evidence="3">
    <location>
        <begin position="14"/>
        <end position="293"/>
    </location>
</feature>
<evidence type="ECO:0000256" key="2">
    <source>
        <dbReference type="ARBA" id="ARBA00022898"/>
    </source>
</evidence>
<dbReference type="InterPro" id="IPR036052">
    <property type="entry name" value="TrpB-like_PALP_sf"/>
</dbReference>
<dbReference type="Proteomes" id="UP000291236">
    <property type="component" value="Chromosome"/>
</dbReference>
<dbReference type="OrthoDB" id="9811476at2"/>
<dbReference type="Gene3D" id="3.40.50.1100">
    <property type="match status" value="2"/>
</dbReference>
<dbReference type="AlphaFoldDB" id="A0A4P2VX83"/>
<dbReference type="CDD" id="cd00640">
    <property type="entry name" value="Trp-synth-beta_II"/>
    <property type="match status" value="1"/>
</dbReference>
<name>A0A4P2VX83_FLUSA</name>
<dbReference type="SUPFAM" id="SSF53686">
    <property type="entry name" value="Tryptophan synthase beta subunit-like PLP-dependent enzymes"/>
    <property type="match status" value="1"/>
</dbReference>
<accession>A0A4P2VX83</accession>
<dbReference type="InterPro" id="IPR050214">
    <property type="entry name" value="Cys_Synth/Cystath_Beta-Synth"/>
</dbReference>
<proteinExistence type="predicted"/>
<evidence type="ECO:0000259" key="3">
    <source>
        <dbReference type="Pfam" id="PF00291"/>
    </source>
</evidence>
<dbReference type="EMBL" id="AP019368">
    <property type="protein sequence ID" value="BBH54245.1"/>
    <property type="molecule type" value="Genomic_DNA"/>
</dbReference>
<gene>
    <name evidence="4" type="ORF">JCM31447_27050</name>
</gene>
<dbReference type="KEGG" id="sbf:JCM31447_27050"/>
<comment type="cofactor">
    <cofactor evidence="1">
        <name>pyridoxal 5'-phosphate</name>
        <dbReference type="ChEBI" id="CHEBI:597326"/>
    </cofactor>
</comment>
<evidence type="ECO:0000313" key="5">
    <source>
        <dbReference type="Proteomes" id="UP000291236"/>
    </source>
</evidence>
<keyword evidence="2" id="KW-0663">Pyridoxal phosphate</keyword>
<sequence>MKSIDYLDRIMHLQTPLIQSSDDERIYLKLEGGSLNYNHKFRSAAFLVKKALNKKVDLSKVADRSSGSWSMALSHCVHLAKGKTQFITTKIPHPYLAKVVESKNGCFKMVKNNSVRIEELNHLIDNEGWYSFDQHNNLDLIDAFKATLGMQLVNDLKAMQIKPKFVVAPVGTGGLLAGVSLALKENGFATKIVGCDISSSIVNQAKRSITYKLSTCRGVGSEDEICLTFLEAAKYIDEIFVSNIYRTLHEMKIFTNSNSFTVGMSTCLAISVAKKQLLKQCKANETVLVISPDRGETYTDEINCAFKI</sequence>
<keyword evidence="5" id="KW-1185">Reference proteome</keyword>
<evidence type="ECO:0000256" key="1">
    <source>
        <dbReference type="ARBA" id="ARBA00001933"/>
    </source>
</evidence>
<dbReference type="RefSeq" id="WP_130611632.1">
    <property type="nucleotide sequence ID" value="NZ_AP019368.1"/>
</dbReference>
<dbReference type="PANTHER" id="PTHR10314">
    <property type="entry name" value="CYSTATHIONINE BETA-SYNTHASE"/>
    <property type="match status" value="1"/>
</dbReference>
<protein>
    <recommendedName>
        <fullName evidence="3">Tryptophan synthase beta chain-like PALP domain-containing protein</fullName>
    </recommendedName>
</protein>
<dbReference type="GO" id="GO:1901605">
    <property type="term" value="P:alpha-amino acid metabolic process"/>
    <property type="evidence" value="ECO:0007669"/>
    <property type="project" value="UniProtKB-ARBA"/>
</dbReference>
<dbReference type="InterPro" id="IPR001926">
    <property type="entry name" value="TrpB-like_PALP"/>
</dbReference>
<organism evidence="4 5">
    <name type="scientific">Fluviispira sanaruensis</name>
    <dbReference type="NCBI Taxonomy" id="2493639"/>
    <lineage>
        <taxon>Bacteria</taxon>
        <taxon>Pseudomonadati</taxon>
        <taxon>Bdellovibrionota</taxon>
        <taxon>Oligoflexia</taxon>
        <taxon>Silvanigrellales</taxon>
        <taxon>Silvanigrellaceae</taxon>
        <taxon>Fluviispira</taxon>
    </lineage>
</organism>
<reference evidence="4 5" key="1">
    <citation type="submission" date="2018-12" db="EMBL/GenBank/DDBJ databases">
        <title>Rubrispira sanarue gen. nov., sp., nov., a member of the order Silvanigrellales, isolated from a brackish lake in Hamamatsu Japan.</title>
        <authorList>
            <person name="Maejima Y."/>
            <person name="Iino T."/>
            <person name="Muraguchi Y."/>
            <person name="Fukuda K."/>
            <person name="Nojiri H."/>
            <person name="Ohkuma M."/>
            <person name="Moriuchi R."/>
            <person name="Dohra H."/>
            <person name="Kimbara K."/>
            <person name="Shintani M."/>
        </authorList>
    </citation>
    <scope>NUCLEOTIDE SEQUENCE [LARGE SCALE GENOMIC DNA]</scope>
    <source>
        <strain evidence="4 5">RF1110005</strain>
    </source>
</reference>
<dbReference type="Pfam" id="PF00291">
    <property type="entry name" value="PALP"/>
    <property type="match status" value="1"/>
</dbReference>
<evidence type="ECO:0000313" key="4">
    <source>
        <dbReference type="EMBL" id="BBH54245.1"/>
    </source>
</evidence>